<dbReference type="PANTHER" id="PTHR43591">
    <property type="entry name" value="METHYLTRANSFERASE"/>
    <property type="match status" value="1"/>
</dbReference>
<protein>
    <submittedName>
        <fullName evidence="3">Methyltransferase domain-containing protein</fullName>
    </submittedName>
</protein>
<evidence type="ECO:0000313" key="3">
    <source>
        <dbReference type="EMBL" id="MDH1341712.1"/>
    </source>
</evidence>
<feature type="coiled-coil region" evidence="1">
    <location>
        <begin position="245"/>
        <end position="460"/>
    </location>
</feature>
<dbReference type="SUPFAM" id="SSF53335">
    <property type="entry name" value="S-adenosyl-L-methionine-dependent methyltransferases"/>
    <property type="match status" value="1"/>
</dbReference>
<dbReference type="GO" id="GO:0008757">
    <property type="term" value="F:S-adenosylmethionine-dependent methyltransferase activity"/>
    <property type="evidence" value="ECO:0007669"/>
    <property type="project" value="InterPro"/>
</dbReference>
<dbReference type="RefSeq" id="WP_279533454.1">
    <property type="nucleotide sequence ID" value="NZ_CP104579.1"/>
</dbReference>
<dbReference type="InterPro" id="IPR013216">
    <property type="entry name" value="Methyltransf_11"/>
</dbReference>
<gene>
    <name evidence="3" type="ORF">N5J11_21560</name>
</gene>
<evidence type="ECO:0000259" key="2">
    <source>
        <dbReference type="Pfam" id="PF08241"/>
    </source>
</evidence>
<name>A0AA42QD96_ECTOL</name>
<sequence>MSSGFYRAFEDRHRGSRELILGRLEVYLPFIETLKAWHTPCTALDLGCGRGEWLQLLQNNGVQARGVDLDEGMLQACHELNLQAEQGDAIAALQALPDNSLSVVSGFHIVEHIEFSQVQQIAEEALRVLKPGGLLILETPNAENLVVGTHNFYLDPTHIRPVPHILLAFVTELAGFARNKVLRLQEDPAIYQMQRPGLIQVLAGVSPDYAVVAQKPAPDELMHSFDPMFAVEYGISINHIAERYEQALQTELREISTRTAQLEARYEIAQNQQQLQNEQQNQLNQQLVAQTQRIQELQYQLHISEKQLAETAKEIAQLSDQLAEATDCIAQLKNQAETDAEDWAKQLTEKLAEQATTLEAQFAEQLNSTTEQFNQQLEQTTQQLNESLGNAHNWYMRATELEAELNCTKDELHNVHQANHQHWTQLQESLGNAHHWYLRATEAEQHHAAAQQRINDLLNSTSWKIAAPLRGLRLLIAWLLGLPVRAIKALLRPLLSRAIRFALNRPALRQRWANRLRKYPKVFAHLRQFAINRGYINAPLSLVIPVATPAQTPKEIRSEVKKVNACTESESIKSDTYCEESSEENINKLTIDYSEDDIESIRRLIKEGIK</sequence>
<dbReference type="Gene3D" id="3.40.50.150">
    <property type="entry name" value="Vaccinia Virus protein VP39"/>
    <property type="match status" value="1"/>
</dbReference>
<organism evidence="3 4">
    <name type="scientific">Ectopseudomonas oleovorans</name>
    <name type="common">Pseudomonas oleovorans</name>
    <dbReference type="NCBI Taxonomy" id="301"/>
    <lineage>
        <taxon>Bacteria</taxon>
        <taxon>Pseudomonadati</taxon>
        <taxon>Pseudomonadota</taxon>
        <taxon>Gammaproteobacteria</taxon>
        <taxon>Pseudomonadales</taxon>
        <taxon>Pseudomonadaceae</taxon>
        <taxon>Ectopseudomonas</taxon>
    </lineage>
</organism>
<evidence type="ECO:0000313" key="4">
    <source>
        <dbReference type="Proteomes" id="UP001161697"/>
    </source>
</evidence>
<dbReference type="Proteomes" id="UP001161697">
    <property type="component" value="Unassembled WGS sequence"/>
</dbReference>
<dbReference type="CDD" id="cd02440">
    <property type="entry name" value="AdoMet_MTases"/>
    <property type="match status" value="1"/>
</dbReference>
<comment type="caution">
    <text evidence="3">The sequence shown here is derived from an EMBL/GenBank/DDBJ whole genome shotgun (WGS) entry which is preliminary data.</text>
</comment>
<keyword evidence="3" id="KW-0808">Transferase</keyword>
<proteinExistence type="predicted"/>
<dbReference type="InterPro" id="IPR029063">
    <property type="entry name" value="SAM-dependent_MTases_sf"/>
</dbReference>
<reference evidence="3" key="1">
    <citation type="submission" date="2022-09" db="EMBL/GenBank/DDBJ databases">
        <title>Intensive care unit water sources are persistently colonized with multi-drug resistant bacteria and are the site of extensive horizontal gene transfer of antibiotic resistance genes.</title>
        <authorList>
            <person name="Diorio-Toth L."/>
        </authorList>
    </citation>
    <scope>NUCLEOTIDE SEQUENCE</scope>
    <source>
        <strain evidence="3">GD03704</strain>
    </source>
</reference>
<dbReference type="EMBL" id="JAOCJE010000001">
    <property type="protein sequence ID" value="MDH1341712.1"/>
    <property type="molecule type" value="Genomic_DNA"/>
</dbReference>
<keyword evidence="3" id="KW-0489">Methyltransferase</keyword>
<feature type="domain" description="Methyltransferase type 11" evidence="2">
    <location>
        <begin position="44"/>
        <end position="137"/>
    </location>
</feature>
<keyword evidence="1" id="KW-0175">Coiled coil</keyword>
<evidence type="ECO:0000256" key="1">
    <source>
        <dbReference type="SAM" id="Coils"/>
    </source>
</evidence>
<dbReference type="GO" id="GO:0032259">
    <property type="term" value="P:methylation"/>
    <property type="evidence" value="ECO:0007669"/>
    <property type="project" value="UniProtKB-KW"/>
</dbReference>
<dbReference type="Pfam" id="PF08241">
    <property type="entry name" value="Methyltransf_11"/>
    <property type="match status" value="1"/>
</dbReference>
<dbReference type="AlphaFoldDB" id="A0AA42QD96"/>
<accession>A0AA42QD96</accession>